<dbReference type="GO" id="GO:0016787">
    <property type="term" value="F:hydrolase activity"/>
    <property type="evidence" value="ECO:0007669"/>
    <property type="project" value="UniProtKB-KW"/>
</dbReference>
<evidence type="ECO:0000313" key="5">
    <source>
        <dbReference type="EMBL" id="JAC61545.1"/>
    </source>
</evidence>
<name>A0A061QSZ2_9CHLO</name>
<evidence type="ECO:0000256" key="3">
    <source>
        <dbReference type="ARBA" id="ARBA00022840"/>
    </source>
</evidence>
<feature type="non-terminal residue" evidence="5">
    <location>
        <position position="1"/>
    </location>
</feature>
<protein>
    <submittedName>
        <fullName evidence="5">Phage plasmid p4 c-terminal domain protein</fullName>
    </submittedName>
</protein>
<dbReference type="PANTHER" id="PTHR35372">
    <property type="entry name" value="ATP BINDING PROTEIN-RELATED"/>
    <property type="match status" value="1"/>
</dbReference>
<dbReference type="PANTHER" id="PTHR35372:SF2">
    <property type="entry name" value="SF3 HELICASE DOMAIN-CONTAINING PROTEIN"/>
    <property type="match status" value="1"/>
</dbReference>
<evidence type="ECO:0000259" key="4">
    <source>
        <dbReference type="PROSITE" id="PS51206"/>
    </source>
</evidence>
<feature type="non-terminal residue" evidence="5">
    <location>
        <position position="168"/>
    </location>
</feature>
<accession>A0A061QSZ2</accession>
<keyword evidence="2" id="KW-0378">Hydrolase</keyword>
<keyword evidence="1" id="KW-0547">Nucleotide-binding</keyword>
<keyword evidence="3" id="KW-0067">ATP-binding</keyword>
<gene>
    <name evidence="5" type="ORF">TSPGSL018_25932</name>
</gene>
<dbReference type="GO" id="GO:0005524">
    <property type="term" value="F:ATP binding"/>
    <property type="evidence" value="ECO:0007669"/>
    <property type="project" value="UniProtKB-KW"/>
</dbReference>
<sequence length="168" mass="18685">NYLQAYLGTMTWGGNKRQKIAMWIGTGSNGKSTVMQLVQKALGEYYHNPKTGMFCERGQRNQGGGEASPQLLAIKSKYALLVEEPESTDRLATGLLKQIVGGGELVGRNLFSNKQQSFKIGAKITLAANTLPEYFDSSKGMERRLEVVNWPFELTEANKDPEFEEKMS</sequence>
<dbReference type="PROSITE" id="PS51206">
    <property type="entry name" value="SF3_HELICASE_1"/>
    <property type="match status" value="1"/>
</dbReference>
<dbReference type="InterPro" id="IPR027417">
    <property type="entry name" value="P-loop_NTPase"/>
</dbReference>
<feature type="domain" description="SF3 helicase" evidence="4">
    <location>
        <begin position="1"/>
        <end position="163"/>
    </location>
</feature>
<dbReference type="InterPro" id="IPR014015">
    <property type="entry name" value="Helicase_SF3_DNA-vir"/>
</dbReference>
<proteinExistence type="predicted"/>
<organism evidence="5">
    <name type="scientific">Tetraselmis sp. GSL018</name>
    <dbReference type="NCBI Taxonomy" id="582737"/>
    <lineage>
        <taxon>Eukaryota</taxon>
        <taxon>Viridiplantae</taxon>
        <taxon>Chlorophyta</taxon>
        <taxon>core chlorophytes</taxon>
        <taxon>Chlorodendrophyceae</taxon>
        <taxon>Chlorodendrales</taxon>
        <taxon>Chlorodendraceae</taxon>
        <taxon>Tetraselmis</taxon>
    </lineage>
</organism>
<dbReference type="AlphaFoldDB" id="A0A061QSZ2"/>
<dbReference type="InterPro" id="IPR051620">
    <property type="entry name" value="ORF904-like_C"/>
</dbReference>
<reference evidence="5" key="1">
    <citation type="submission" date="2014-05" db="EMBL/GenBank/DDBJ databases">
        <title>The transcriptome of the halophilic microalga Tetraselmis sp. GSL018 isolated from the Great Salt Lake, Utah.</title>
        <authorList>
            <person name="Jinkerson R.E."/>
            <person name="D'Adamo S."/>
            <person name="Posewitz M.C."/>
        </authorList>
    </citation>
    <scope>NUCLEOTIDE SEQUENCE</scope>
    <source>
        <strain evidence="5">GSL018</strain>
    </source>
</reference>
<evidence type="ECO:0000256" key="1">
    <source>
        <dbReference type="ARBA" id="ARBA00022741"/>
    </source>
</evidence>
<evidence type="ECO:0000256" key="2">
    <source>
        <dbReference type="ARBA" id="ARBA00022801"/>
    </source>
</evidence>
<dbReference type="Gene3D" id="3.40.50.300">
    <property type="entry name" value="P-loop containing nucleotide triphosphate hydrolases"/>
    <property type="match status" value="1"/>
</dbReference>
<dbReference type="EMBL" id="GBEZ01025557">
    <property type="protein sequence ID" value="JAC61545.1"/>
    <property type="molecule type" value="Transcribed_RNA"/>
</dbReference>